<evidence type="ECO:0000256" key="5">
    <source>
        <dbReference type="ARBA" id="ARBA00022670"/>
    </source>
</evidence>
<feature type="transmembrane region" description="Helical" evidence="13">
    <location>
        <begin position="56"/>
        <end position="74"/>
    </location>
</feature>
<evidence type="ECO:0000256" key="3">
    <source>
        <dbReference type="ARBA" id="ARBA00007931"/>
    </source>
</evidence>
<dbReference type="PANTHER" id="PTHR35864">
    <property type="entry name" value="ZINC METALLOPROTEASE MJ0611-RELATED"/>
    <property type="match status" value="1"/>
</dbReference>
<evidence type="ECO:0000313" key="15">
    <source>
        <dbReference type="EMBL" id="SMB82489.1"/>
    </source>
</evidence>
<keyword evidence="8" id="KW-0378">Hydrolase</keyword>
<evidence type="ECO:0000256" key="6">
    <source>
        <dbReference type="ARBA" id="ARBA00022692"/>
    </source>
</evidence>
<comment type="similarity">
    <text evidence="3">Belongs to the peptidase M50B family.</text>
</comment>
<dbReference type="InterPro" id="IPR008915">
    <property type="entry name" value="Peptidase_M50"/>
</dbReference>
<evidence type="ECO:0000313" key="16">
    <source>
        <dbReference type="Proteomes" id="UP000192368"/>
    </source>
</evidence>
<protein>
    <submittedName>
        <fullName evidence="15">Zn-dependent protease (Includes SpoIVFB)</fullName>
    </submittedName>
</protein>
<evidence type="ECO:0000256" key="10">
    <source>
        <dbReference type="ARBA" id="ARBA00022989"/>
    </source>
</evidence>
<accession>A0A1W1UNB9</accession>
<dbReference type="STRING" id="573058.SAMN00017477_0469"/>
<dbReference type="AlphaFoldDB" id="A0A1W1UNB9"/>
<keyword evidence="5 15" id="KW-0645">Protease</keyword>
<dbReference type="PANTHER" id="PTHR35864:SF1">
    <property type="entry name" value="ZINC METALLOPROTEASE YWHC-RELATED"/>
    <property type="match status" value="1"/>
</dbReference>
<dbReference type="InterPro" id="IPR052348">
    <property type="entry name" value="Metallopeptidase_M50B"/>
</dbReference>
<feature type="domain" description="Peptidase M50" evidence="14">
    <location>
        <begin position="118"/>
        <end position="174"/>
    </location>
</feature>
<evidence type="ECO:0000256" key="8">
    <source>
        <dbReference type="ARBA" id="ARBA00022801"/>
    </source>
</evidence>
<dbReference type="EMBL" id="FWWR01000009">
    <property type="protein sequence ID" value="SMB82489.1"/>
    <property type="molecule type" value="Genomic_DNA"/>
</dbReference>
<dbReference type="Pfam" id="PF02163">
    <property type="entry name" value="Peptidase_M50"/>
    <property type="match status" value="1"/>
</dbReference>
<feature type="transmembrane region" description="Helical" evidence="13">
    <location>
        <begin position="6"/>
        <end position="35"/>
    </location>
</feature>
<keyword evidence="12 13" id="KW-0472">Membrane</keyword>
<proteinExistence type="inferred from homology"/>
<keyword evidence="6 13" id="KW-0812">Transmembrane</keyword>
<name>A0A1W1UNB9_PEPAS</name>
<dbReference type="Proteomes" id="UP000192368">
    <property type="component" value="Unassembled WGS sequence"/>
</dbReference>
<keyword evidence="16" id="KW-1185">Reference proteome</keyword>
<feature type="transmembrane region" description="Helical" evidence="13">
    <location>
        <begin position="167"/>
        <end position="193"/>
    </location>
</feature>
<evidence type="ECO:0000256" key="9">
    <source>
        <dbReference type="ARBA" id="ARBA00022833"/>
    </source>
</evidence>
<evidence type="ECO:0000256" key="12">
    <source>
        <dbReference type="ARBA" id="ARBA00023136"/>
    </source>
</evidence>
<evidence type="ECO:0000256" key="7">
    <source>
        <dbReference type="ARBA" id="ARBA00022723"/>
    </source>
</evidence>
<organism evidence="15 16">
    <name type="scientific">Peptoniphilus asaccharolyticus DSM 20463</name>
    <dbReference type="NCBI Taxonomy" id="573058"/>
    <lineage>
        <taxon>Bacteria</taxon>
        <taxon>Bacillati</taxon>
        <taxon>Bacillota</taxon>
        <taxon>Tissierellia</taxon>
        <taxon>Tissierellales</taxon>
        <taxon>Peptoniphilaceae</taxon>
        <taxon>Peptoniphilus</taxon>
    </lineage>
</organism>
<dbReference type="InterPro" id="IPR044537">
    <property type="entry name" value="Rip2-like"/>
</dbReference>
<evidence type="ECO:0000256" key="13">
    <source>
        <dbReference type="SAM" id="Phobius"/>
    </source>
</evidence>
<evidence type="ECO:0000256" key="2">
    <source>
        <dbReference type="ARBA" id="ARBA00004651"/>
    </source>
</evidence>
<keyword evidence="4" id="KW-1003">Cell membrane</keyword>
<dbReference type="OrthoDB" id="9800627at2"/>
<reference evidence="16" key="1">
    <citation type="submission" date="2017-04" db="EMBL/GenBank/DDBJ databases">
        <authorList>
            <person name="Varghese N."/>
            <person name="Submissions S."/>
        </authorList>
    </citation>
    <scope>NUCLEOTIDE SEQUENCE [LARGE SCALE GENOMIC DNA]</scope>
    <source>
        <strain evidence="16">DSM 20463</strain>
    </source>
</reference>
<evidence type="ECO:0000256" key="4">
    <source>
        <dbReference type="ARBA" id="ARBA00022475"/>
    </source>
</evidence>
<comment type="subcellular location">
    <subcellularLocation>
        <location evidence="2">Cell membrane</location>
        <topology evidence="2">Multi-pass membrane protein</topology>
    </subcellularLocation>
</comment>
<dbReference type="GO" id="GO:0046872">
    <property type="term" value="F:metal ion binding"/>
    <property type="evidence" value="ECO:0007669"/>
    <property type="project" value="UniProtKB-KW"/>
</dbReference>
<comment type="cofactor">
    <cofactor evidence="1">
        <name>Zn(2+)</name>
        <dbReference type="ChEBI" id="CHEBI:29105"/>
    </cofactor>
</comment>
<dbReference type="GO" id="GO:0008237">
    <property type="term" value="F:metallopeptidase activity"/>
    <property type="evidence" value="ECO:0007669"/>
    <property type="project" value="UniProtKB-KW"/>
</dbReference>
<evidence type="ECO:0000256" key="11">
    <source>
        <dbReference type="ARBA" id="ARBA00023049"/>
    </source>
</evidence>
<keyword evidence="9" id="KW-0862">Zinc</keyword>
<dbReference type="CDD" id="cd06158">
    <property type="entry name" value="S2P-M50_like_1"/>
    <property type="match status" value="1"/>
</dbReference>
<sequence length="203" mass="22819">MNSNIILVYGVRIIALLIAIIPHEFAHGLAAYAFGDDTAKRNGRLSFNPINHIDPMGLLFMVLFRVGWAKAVPINVREFKNRRLGLFVVSIAGVFTNFIIGLIAAVVFVKVAYTNEVLSMLFREIMWYNVMLGVFNLVPLPPLDGSKILLSFFSEDVQDFILTNEKYIYILLVIGIFSGFITTLISPVIQFVLEKFITIGLMI</sequence>
<dbReference type="GO" id="GO:0005886">
    <property type="term" value="C:plasma membrane"/>
    <property type="evidence" value="ECO:0007669"/>
    <property type="project" value="UniProtKB-SubCell"/>
</dbReference>
<keyword evidence="10 13" id="KW-1133">Transmembrane helix</keyword>
<dbReference type="GO" id="GO:0006508">
    <property type="term" value="P:proteolysis"/>
    <property type="evidence" value="ECO:0007669"/>
    <property type="project" value="UniProtKB-KW"/>
</dbReference>
<evidence type="ECO:0000259" key="14">
    <source>
        <dbReference type="Pfam" id="PF02163"/>
    </source>
</evidence>
<keyword evidence="11" id="KW-0482">Metalloprotease</keyword>
<gene>
    <name evidence="15" type="ORF">SAMN00017477_0469</name>
</gene>
<dbReference type="RefSeq" id="WP_084230149.1">
    <property type="nucleotide sequence ID" value="NZ_FWWR01000009.1"/>
</dbReference>
<feature type="transmembrane region" description="Helical" evidence="13">
    <location>
        <begin position="86"/>
        <end position="113"/>
    </location>
</feature>
<evidence type="ECO:0000256" key="1">
    <source>
        <dbReference type="ARBA" id="ARBA00001947"/>
    </source>
</evidence>
<keyword evidence="7" id="KW-0479">Metal-binding</keyword>